<feature type="transmembrane region" description="Helical" evidence="2">
    <location>
        <begin position="58"/>
        <end position="75"/>
    </location>
</feature>
<organism evidence="3 4">
    <name type="scientific">Microbacterium nanhaiense</name>
    <dbReference type="NCBI Taxonomy" id="1301026"/>
    <lineage>
        <taxon>Bacteria</taxon>
        <taxon>Bacillati</taxon>
        <taxon>Actinomycetota</taxon>
        <taxon>Actinomycetes</taxon>
        <taxon>Micrococcales</taxon>
        <taxon>Microbacteriaceae</taxon>
        <taxon>Microbacterium</taxon>
    </lineage>
</organism>
<feature type="transmembrane region" description="Helical" evidence="2">
    <location>
        <begin position="81"/>
        <end position="98"/>
    </location>
</feature>
<evidence type="ECO:0000313" key="3">
    <source>
        <dbReference type="EMBL" id="GGO64085.1"/>
    </source>
</evidence>
<sequence>MTEIRAREVDPHERDADARPDRRIVDPATRPLEVAAETFGHILPDEPPPLVRHRPRPVTTLVVFAVTLASVGLIVSWFGPWGGGFGILGVLVGVVAHVRQRARRAWCVASYVIGAVSVLYSAYWVWWILDELSKLTPPA</sequence>
<dbReference type="EMBL" id="BMMQ01000005">
    <property type="protein sequence ID" value="GGO64085.1"/>
    <property type="molecule type" value="Genomic_DNA"/>
</dbReference>
<evidence type="ECO:0000313" key="4">
    <source>
        <dbReference type="Proteomes" id="UP000638043"/>
    </source>
</evidence>
<comment type="caution">
    <text evidence="3">The sequence shown here is derived from an EMBL/GenBank/DDBJ whole genome shotgun (WGS) entry which is preliminary data.</text>
</comment>
<keyword evidence="2" id="KW-0812">Transmembrane</keyword>
<proteinExistence type="predicted"/>
<keyword evidence="2" id="KW-0472">Membrane</keyword>
<keyword evidence="2" id="KW-1133">Transmembrane helix</keyword>
<feature type="region of interest" description="Disordered" evidence="1">
    <location>
        <begin position="1"/>
        <end position="21"/>
    </location>
</feature>
<evidence type="ECO:0000256" key="2">
    <source>
        <dbReference type="SAM" id="Phobius"/>
    </source>
</evidence>
<accession>A0ABQ2N1V9</accession>
<evidence type="ECO:0000256" key="1">
    <source>
        <dbReference type="SAM" id="MobiDB-lite"/>
    </source>
</evidence>
<dbReference type="Proteomes" id="UP000638043">
    <property type="component" value="Unassembled WGS sequence"/>
</dbReference>
<name>A0ABQ2N1V9_9MICO</name>
<gene>
    <name evidence="3" type="ORF">GCM10010910_18100</name>
</gene>
<keyword evidence="4" id="KW-1185">Reference proteome</keyword>
<dbReference type="RefSeq" id="WP_188701120.1">
    <property type="nucleotide sequence ID" value="NZ_BMMQ01000005.1"/>
</dbReference>
<feature type="transmembrane region" description="Helical" evidence="2">
    <location>
        <begin position="105"/>
        <end position="129"/>
    </location>
</feature>
<protein>
    <submittedName>
        <fullName evidence="3">Uncharacterized protein</fullName>
    </submittedName>
</protein>
<reference evidence="4" key="1">
    <citation type="journal article" date="2019" name="Int. J. Syst. Evol. Microbiol.">
        <title>The Global Catalogue of Microorganisms (GCM) 10K type strain sequencing project: providing services to taxonomists for standard genome sequencing and annotation.</title>
        <authorList>
            <consortium name="The Broad Institute Genomics Platform"/>
            <consortium name="The Broad Institute Genome Sequencing Center for Infectious Disease"/>
            <person name="Wu L."/>
            <person name="Ma J."/>
        </authorList>
    </citation>
    <scope>NUCLEOTIDE SEQUENCE [LARGE SCALE GENOMIC DNA]</scope>
    <source>
        <strain evidence="4">CGMCC 4.7181</strain>
    </source>
</reference>